<dbReference type="InterPro" id="IPR008927">
    <property type="entry name" value="6-PGluconate_DH-like_C_sf"/>
</dbReference>
<dbReference type="GO" id="GO:0005737">
    <property type="term" value="C:cytoplasm"/>
    <property type="evidence" value="ECO:0007669"/>
    <property type="project" value="TreeGrafter"/>
</dbReference>
<feature type="region of interest" description="Disordered" evidence="2">
    <location>
        <begin position="774"/>
        <end position="932"/>
    </location>
</feature>
<feature type="compositionally biased region" description="Low complexity" evidence="2">
    <location>
        <begin position="619"/>
        <end position="651"/>
    </location>
</feature>
<dbReference type="AlphaFoldDB" id="A0A9P8Q5B3"/>
<feature type="domain" description="Ketopantoate reductase C-terminal" evidence="3">
    <location>
        <begin position="216"/>
        <end position="354"/>
    </location>
</feature>
<feature type="compositionally biased region" description="Low complexity" evidence="2">
    <location>
        <begin position="781"/>
        <end position="823"/>
    </location>
</feature>
<name>A0A9P8Q5B3_WICPI</name>
<dbReference type="Pfam" id="PF08546">
    <property type="entry name" value="ApbA_C"/>
    <property type="match status" value="1"/>
</dbReference>
<feature type="region of interest" description="Disordered" evidence="2">
    <location>
        <begin position="619"/>
        <end position="667"/>
    </location>
</feature>
<dbReference type="InterPro" id="IPR013328">
    <property type="entry name" value="6PGD_dom2"/>
</dbReference>
<reference evidence="4" key="1">
    <citation type="journal article" date="2021" name="Open Biol.">
        <title>Shared evolutionary footprints suggest mitochondrial oxidative damage underlies multiple complex I losses in fungi.</title>
        <authorList>
            <person name="Schikora-Tamarit M.A."/>
            <person name="Marcet-Houben M."/>
            <person name="Nosek J."/>
            <person name="Gabaldon T."/>
        </authorList>
    </citation>
    <scope>NUCLEOTIDE SEQUENCE</scope>
    <source>
        <strain evidence="4">CBS2887</strain>
    </source>
</reference>
<gene>
    <name evidence="4" type="ORF">WICPIJ_005656</name>
</gene>
<feature type="compositionally biased region" description="Low complexity" evidence="2">
    <location>
        <begin position="830"/>
        <end position="864"/>
    </location>
</feature>
<feature type="compositionally biased region" description="Polar residues" evidence="2">
    <location>
        <begin position="886"/>
        <end position="906"/>
    </location>
</feature>
<comment type="caution">
    <text evidence="4">The sequence shown here is derived from an EMBL/GenBank/DDBJ whole genome shotgun (WGS) entry which is preliminary data.</text>
</comment>
<evidence type="ECO:0000256" key="1">
    <source>
        <dbReference type="SAM" id="Coils"/>
    </source>
</evidence>
<dbReference type="InterPro" id="IPR013752">
    <property type="entry name" value="KPA_reductase"/>
</dbReference>
<dbReference type="EMBL" id="JAEUBG010003147">
    <property type="protein sequence ID" value="KAH3683367.1"/>
    <property type="molecule type" value="Genomic_DNA"/>
</dbReference>
<dbReference type="SUPFAM" id="SSF48179">
    <property type="entry name" value="6-phosphogluconate dehydrogenase C-terminal domain-like"/>
    <property type="match status" value="1"/>
</dbReference>
<dbReference type="OrthoDB" id="5302359at2759"/>
<reference evidence="4" key="2">
    <citation type="submission" date="2021-01" db="EMBL/GenBank/DDBJ databases">
        <authorList>
            <person name="Schikora-Tamarit M.A."/>
        </authorList>
    </citation>
    <scope>NUCLEOTIDE SEQUENCE</scope>
    <source>
        <strain evidence="4">CBS2887</strain>
    </source>
</reference>
<evidence type="ECO:0000313" key="5">
    <source>
        <dbReference type="Proteomes" id="UP000774326"/>
    </source>
</evidence>
<accession>A0A9P8Q5B3</accession>
<feature type="coiled-coil region" evidence="1">
    <location>
        <begin position="444"/>
        <end position="474"/>
    </location>
</feature>
<dbReference type="PANTHER" id="PTHR21708">
    <property type="entry name" value="PROBABLE 2-DEHYDROPANTOATE 2-REDUCTASE"/>
    <property type="match status" value="1"/>
</dbReference>
<evidence type="ECO:0000313" key="4">
    <source>
        <dbReference type="EMBL" id="KAH3683367.1"/>
    </source>
</evidence>
<organism evidence="4 5">
    <name type="scientific">Wickerhamomyces pijperi</name>
    <name type="common">Yeast</name>
    <name type="synonym">Pichia pijperi</name>
    <dbReference type="NCBI Taxonomy" id="599730"/>
    <lineage>
        <taxon>Eukaryota</taxon>
        <taxon>Fungi</taxon>
        <taxon>Dikarya</taxon>
        <taxon>Ascomycota</taxon>
        <taxon>Saccharomycotina</taxon>
        <taxon>Saccharomycetes</taxon>
        <taxon>Phaffomycetales</taxon>
        <taxon>Wickerhamomycetaceae</taxon>
        <taxon>Wickerhamomyces</taxon>
    </lineage>
</organism>
<protein>
    <recommendedName>
        <fullName evidence="3">Ketopantoate reductase C-terminal domain-containing protein</fullName>
    </recommendedName>
</protein>
<feature type="region of interest" description="Disordered" evidence="2">
    <location>
        <begin position="496"/>
        <end position="516"/>
    </location>
</feature>
<feature type="compositionally biased region" description="Polar residues" evidence="2">
    <location>
        <begin position="914"/>
        <end position="924"/>
    </location>
</feature>
<feature type="compositionally biased region" description="Polar residues" evidence="2">
    <location>
        <begin position="502"/>
        <end position="513"/>
    </location>
</feature>
<sequence>MTSSSNKLNILTVGTNPNLVYYSYKFQQTGKFNVFYINEDLTVSEPIILKDEGLQTDLQLQPKVATTSFGDFNTALSTNSKIKFDIVFLSANSLQELSNVAPNLTPFLNKSSILIIESTGSVQLEPYLKNIPQFKELHLAIFSIVSTVDVRRTPVANQYVNMTDLKSREIYLGDAQISPSKYGKGPQQNLGALTKLFSIENRDNLRVVVRSTHQEFLTEQWKHAIPEICFNPLLILFEEASPLKLTEQILAKPLLSGLVTELITVCKSMGCKLPLGFDNESNLLKSWVESCSSNAVNSNANDGGLLPHIASPKLFYDFFNSNPLNIDMILLQPILLADDYGIKTPYLEFLYATLCRLEKMNYSSLFFIRRESVNAQIKENQRISQELYEAQNLIEEMKIEKEDKSHSVYAELDQEKGKTRDLLSKLAENTKLIQGLQFNHQQDISAFEKTKADLKRVQAELEQAKQQAQAAQRRSVSPLKGSRSSVNLLQQVMAGNEEPSAVATQETKYTETGTPDLGDLREAALISDQFTSSTPRASAVLDQADTSTNTVIETPTQAQDVSIPNIGNDSSLSVKEIELAKKEQMLATRELEFNKKLQQLRSSQQNPISSITQNTIFAQQQQPQTTGPPQHLQAPAMQQQQQSSLQPALQPRLKTQSSQPQLNKMNSMGQYPVPQSPSMSQNGQFGNFRRINSGMIIDAESYNQVHRVNQQQQPHFPYQQHNGSQIGMNNNNKSGAPPVFRKADRKNRKSSMPITTAANFQIAGGPPMGPLMNNNGQRRSTMTMGNPNMMAGANMGHGSSSMVANGNLYQQKQNQNQNQGQGQFHNSRIQAPQPMGMRPQPQQFQMDSSRSSSGGAAGNAATGGNQDSKLTTPPPTSSSQQQQQQHPLNKESSVSPTPLEQPQVYKSSDGYITPVSNEAPVSTDQAEDQEVKPLGSIAAANKDINYGTTEKKKKFGLFGKKKK</sequence>
<dbReference type="Proteomes" id="UP000774326">
    <property type="component" value="Unassembled WGS sequence"/>
</dbReference>
<dbReference type="PANTHER" id="PTHR21708:SF25">
    <property type="entry name" value="PROTEIN PAM1-RELATED"/>
    <property type="match status" value="1"/>
</dbReference>
<proteinExistence type="predicted"/>
<evidence type="ECO:0000259" key="3">
    <source>
        <dbReference type="Pfam" id="PF08546"/>
    </source>
</evidence>
<keyword evidence="5" id="KW-1185">Reference proteome</keyword>
<keyword evidence="1" id="KW-0175">Coiled coil</keyword>
<dbReference type="Gene3D" id="1.10.1040.10">
    <property type="entry name" value="N-(1-d-carboxylethyl)-l-norvaline Dehydrogenase, domain 2"/>
    <property type="match status" value="1"/>
</dbReference>
<evidence type="ECO:0000256" key="2">
    <source>
        <dbReference type="SAM" id="MobiDB-lite"/>
    </source>
</evidence>
<feature type="compositionally biased region" description="Polar residues" evidence="2">
    <location>
        <begin position="653"/>
        <end position="667"/>
    </location>
</feature>
<dbReference type="InterPro" id="IPR051402">
    <property type="entry name" value="KPR-Related"/>
</dbReference>